<keyword evidence="2" id="KW-0472">Membrane</keyword>
<proteinExistence type="predicted"/>
<dbReference type="GO" id="GO:0005796">
    <property type="term" value="C:Golgi lumen"/>
    <property type="evidence" value="ECO:0007669"/>
    <property type="project" value="TreeGrafter"/>
</dbReference>
<dbReference type="GO" id="GO:0034599">
    <property type="term" value="P:cellular response to oxidative stress"/>
    <property type="evidence" value="ECO:0007669"/>
    <property type="project" value="TreeGrafter"/>
</dbReference>
<comment type="caution">
    <text evidence="3">The sequence shown here is derived from an EMBL/GenBank/DDBJ whole genome shotgun (WGS) entry which is preliminary data.</text>
</comment>
<gene>
    <name evidence="3" type="ORF">BJ322DRAFT_1103625</name>
</gene>
<dbReference type="GO" id="GO:0000324">
    <property type="term" value="C:fungal-type vacuole"/>
    <property type="evidence" value="ECO:0007669"/>
    <property type="project" value="TreeGrafter"/>
</dbReference>
<evidence type="ECO:0000313" key="3">
    <source>
        <dbReference type="EMBL" id="KAF9793201.1"/>
    </source>
</evidence>
<evidence type="ECO:0000313" key="4">
    <source>
        <dbReference type="Proteomes" id="UP000736335"/>
    </source>
</evidence>
<dbReference type="Proteomes" id="UP000736335">
    <property type="component" value="Unassembled WGS sequence"/>
</dbReference>
<feature type="compositionally biased region" description="Basic and acidic residues" evidence="1">
    <location>
        <begin position="95"/>
        <end position="107"/>
    </location>
</feature>
<evidence type="ECO:0000256" key="2">
    <source>
        <dbReference type="SAM" id="Phobius"/>
    </source>
</evidence>
<dbReference type="OrthoDB" id="423313at2759"/>
<evidence type="ECO:0008006" key="5">
    <source>
        <dbReference type="Google" id="ProtNLM"/>
    </source>
</evidence>
<reference evidence="3" key="2">
    <citation type="submission" date="2020-11" db="EMBL/GenBank/DDBJ databases">
        <authorList>
            <consortium name="DOE Joint Genome Institute"/>
            <person name="Kuo A."/>
            <person name="Miyauchi S."/>
            <person name="Kiss E."/>
            <person name="Drula E."/>
            <person name="Kohler A."/>
            <person name="Sanchez-Garcia M."/>
            <person name="Andreopoulos B."/>
            <person name="Barry K.W."/>
            <person name="Bonito G."/>
            <person name="Buee M."/>
            <person name="Carver A."/>
            <person name="Chen C."/>
            <person name="Cichocki N."/>
            <person name="Clum A."/>
            <person name="Culley D."/>
            <person name="Crous P.W."/>
            <person name="Fauchery L."/>
            <person name="Girlanda M."/>
            <person name="Hayes R."/>
            <person name="Keri Z."/>
            <person name="Labutti K."/>
            <person name="Lipzen A."/>
            <person name="Lombard V."/>
            <person name="Magnuson J."/>
            <person name="Maillard F."/>
            <person name="Morin E."/>
            <person name="Murat C."/>
            <person name="Nolan M."/>
            <person name="Ohm R."/>
            <person name="Pangilinan J."/>
            <person name="Pereira M."/>
            <person name="Perotto S."/>
            <person name="Peter M."/>
            <person name="Riley R."/>
            <person name="Sitrit Y."/>
            <person name="Stielow B."/>
            <person name="Szollosi G."/>
            <person name="Zifcakova L."/>
            <person name="Stursova M."/>
            <person name="Spatafora J.W."/>
            <person name="Tedersoo L."/>
            <person name="Vaario L.-M."/>
            <person name="Yamada A."/>
            <person name="Yan M."/>
            <person name="Wang P."/>
            <person name="Xu J."/>
            <person name="Bruns T."/>
            <person name="Baldrian P."/>
            <person name="Vilgalys R."/>
            <person name="Henrissat B."/>
            <person name="Grigoriev I.V."/>
            <person name="Hibbett D."/>
            <person name="Nagy L.G."/>
            <person name="Martin F.M."/>
        </authorList>
    </citation>
    <scope>NUCLEOTIDE SEQUENCE</scope>
    <source>
        <strain evidence="3">UH-Tt-Lm1</strain>
    </source>
</reference>
<keyword evidence="2" id="KW-1133">Transmembrane helix</keyword>
<dbReference type="SUPFAM" id="SSF52833">
    <property type="entry name" value="Thioredoxin-like"/>
    <property type="match status" value="1"/>
</dbReference>
<keyword evidence="2" id="KW-0812">Transmembrane</keyword>
<dbReference type="InterPro" id="IPR036249">
    <property type="entry name" value="Thioredoxin-like_sf"/>
</dbReference>
<dbReference type="PROSITE" id="PS51354">
    <property type="entry name" value="GLUTAREDOXIN_2"/>
    <property type="match status" value="1"/>
</dbReference>
<sequence length="235" mass="26253">MSTKQKPGLPNPVTSSPAFRRRRTIWFLLACVVCIFFFASSSIPLHPSNLFGSSSTKLNALHRDVLELHGLQHFVLNSDLSLHDVLYRANKDRPQGVPVRDHVRNGDNDDADGASDTDHGRLDPTKDVDLKVYSSFDGDDDWVKHVRELENSSPLVVFSKTYSLDPPPKVIEVDLREDGDLLKVILTRLTKHSTFPNIILRGRPLGGADDLQTLHDAGKLEELFEENGLTVHGSR</sequence>
<organism evidence="3 4">
    <name type="scientific">Thelephora terrestris</name>
    <dbReference type="NCBI Taxonomy" id="56493"/>
    <lineage>
        <taxon>Eukaryota</taxon>
        <taxon>Fungi</taxon>
        <taxon>Dikarya</taxon>
        <taxon>Basidiomycota</taxon>
        <taxon>Agaricomycotina</taxon>
        <taxon>Agaricomycetes</taxon>
        <taxon>Thelephorales</taxon>
        <taxon>Thelephoraceae</taxon>
        <taxon>Thelephora</taxon>
    </lineage>
</organism>
<dbReference type="EMBL" id="WIUZ02000001">
    <property type="protein sequence ID" value="KAF9793201.1"/>
    <property type="molecule type" value="Genomic_DNA"/>
</dbReference>
<reference evidence="3" key="1">
    <citation type="journal article" date="2020" name="Nat. Commun.">
        <title>Large-scale genome sequencing of mycorrhizal fungi provides insights into the early evolution of symbiotic traits.</title>
        <authorList>
            <person name="Miyauchi S."/>
            <person name="Kiss E."/>
            <person name="Kuo A."/>
            <person name="Drula E."/>
            <person name="Kohler A."/>
            <person name="Sanchez-Garcia M."/>
            <person name="Morin E."/>
            <person name="Andreopoulos B."/>
            <person name="Barry K.W."/>
            <person name="Bonito G."/>
            <person name="Buee M."/>
            <person name="Carver A."/>
            <person name="Chen C."/>
            <person name="Cichocki N."/>
            <person name="Clum A."/>
            <person name="Culley D."/>
            <person name="Crous P.W."/>
            <person name="Fauchery L."/>
            <person name="Girlanda M."/>
            <person name="Hayes R.D."/>
            <person name="Keri Z."/>
            <person name="LaButti K."/>
            <person name="Lipzen A."/>
            <person name="Lombard V."/>
            <person name="Magnuson J."/>
            <person name="Maillard F."/>
            <person name="Murat C."/>
            <person name="Nolan M."/>
            <person name="Ohm R.A."/>
            <person name="Pangilinan J."/>
            <person name="Pereira M.F."/>
            <person name="Perotto S."/>
            <person name="Peter M."/>
            <person name="Pfister S."/>
            <person name="Riley R."/>
            <person name="Sitrit Y."/>
            <person name="Stielow J.B."/>
            <person name="Szollosi G."/>
            <person name="Zifcakova L."/>
            <person name="Stursova M."/>
            <person name="Spatafora J.W."/>
            <person name="Tedersoo L."/>
            <person name="Vaario L.M."/>
            <person name="Yamada A."/>
            <person name="Yan M."/>
            <person name="Wang P."/>
            <person name="Xu J."/>
            <person name="Bruns T."/>
            <person name="Baldrian P."/>
            <person name="Vilgalys R."/>
            <person name="Dunand C."/>
            <person name="Henrissat B."/>
            <person name="Grigoriev I.V."/>
            <person name="Hibbett D."/>
            <person name="Nagy L.G."/>
            <person name="Martin F.M."/>
        </authorList>
    </citation>
    <scope>NUCLEOTIDE SEQUENCE</scope>
    <source>
        <strain evidence="3">UH-Tt-Lm1</strain>
    </source>
</reference>
<evidence type="ECO:0000256" key="1">
    <source>
        <dbReference type="SAM" id="MobiDB-lite"/>
    </source>
</evidence>
<dbReference type="GO" id="GO:0005801">
    <property type="term" value="C:cis-Golgi network"/>
    <property type="evidence" value="ECO:0007669"/>
    <property type="project" value="TreeGrafter"/>
</dbReference>
<dbReference type="PANTHER" id="PTHR45694:SF5">
    <property type="entry name" value="GLUTAREDOXIN 2"/>
    <property type="match status" value="1"/>
</dbReference>
<keyword evidence="4" id="KW-1185">Reference proteome</keyword>
<dbReference type="PANTHER" id="PTHR45694">
    <property type="entry name" value="GLUTAREDOXIN 2"/>
    <property type="match status" value="1"/>
</dbReference>
<dbReference type="Gene3D" id="3.40.30.10">
    <property type="entry name" value="Glutaredoxin"/>
    <property type="match status" value="1"/>
</dbReference>
<feature type="region of interest" description="Disordered" evidence="1">
    <location>
        <begin position="95"/>
        <end position="123"/>
    </location>
</feature>
<dbReference type="AlphaFoldDB" id="A0A9P6LDK4"/>
<accession>A0A9P6LDK4</accession>
<protein>
    <recommendedName>
        <fullName evidence="5">Glutaredoxin domain-containing protein</fullName>
    </recommendedName>
</protein>
<dbReference type="GO" id="GO:0015038">
    <property type="term" value="F:glutathione disulfide oxidoreductase activity"/>
    <property type="evidence" value="ECO:0007669"/>
    <property type="project" value="TreeGrafter"/>
</dbReference>
<feature type="transmembrane region" description="Helical" evidence="2">
    <location>
        <begin position="25"/>
        <end position="45"/>
    </location>
</feature>
<name>A0A9P6LDK4_9AGAM</name>